<name>A0A0K0G519_STRVS</name>
<feature type="region of interest" description="Disordered" evidence="1">
    <location>
        <begin position="78"/>
        <end position="116"/>
    </location>
</feature>
<feature type="chain" id="PRO_5005330732" evidence="2">
    <location>
        <begin position="28"/>
        <end position="510"/>
    </location>
</feature>
<evidence type="ECO:0000313" key="5">
    <source>
        <dbReference type="WBParaSite" id="SVE_1983200.1"/>
    </source>
</evidence>
<evidence type="ECO:0000259" key="3">
    <source>
        <dbReference type="SMART" id="SM00849"/>
    </source>
</evidence>
<organism evidence="4 5">
    <name type="scientific">Strongyloides venezuelensis</name>
    <name type="common">Threadworm</name>
    <dbReference type="NCBI Taxonomy" id="75913"/>
    <lineage>
        <taxon>Eukaryota</taxon>
        <taxon>Metazoa</taxon>
        <taxon>Ecdysozoa</taxon>
        <taxon>Nematoda</taxon>
        <taxon>Chromadorea</taxon>
        <taxon>Rhabditida</taxon>
        <taxon>Tylenchina</taxon>
        <taxon>Panagrolaimomorpha</taxon>
        <taxon>Strongyloidoidea</taxon>
        <taxon>Strongyloididae</taxon>
        <taxon>Strongyloides</taxon>
    </lineage>
</organism>
<dbReference type="PANTHER" id="PTHR23200">
    <property type="entry name" value="METALLO-BETA-LACTAMASE DOMAIN-CONTAINING PROTEIN 1"/>
    <property type="match status" value="1"/>
</dbReference>
<dbReference type="AlphaFoldDB" id="A0A0K0G519"/>
<reference evidence="5" key="2">
    <citation type="submission" date="2015-08" db="UniProtKB">
        <authorList>
            <consortium name="WormBaseParasite"/>
        </authorList>
    </citation>
    <scope>IDENTIFICATION</scope>
</reference>
<feature type="compositionally biased region" description="Low complexity" evidence="1">
    <location>
        <begin position="252"/>
        <end position="267"/>
    </location>
</feature>
<dbReference type="Gene3D" id="3.60.15.10">
    <property type="entry name" value="Ribonuclease Z/Hydroxyacylglutathione hydrolase-like"/>
    <property type="match status" value="1"/>
</dbReference>
<reference evidence="4" key="1">
    <citation type="submission" date="2014-07" db="EMBL/GenBank/DDBJ databases">
        <authorList>
            <person name="Martin A.A"/>
            <person name="De Silva N."/>
        </authorList>
    </citation>
    <scope>NUCLEOTIDE SEQUENCE</scope>
</reference>
<dbReference type="SMART" id="SM00849">
    <property type="entry name" value="Lactamase_B"/>
    <property type="match status" value="1"/>
</dbReference>
<accession>A0A0K0G519</accession>
<dbReference type="InterPro" id="IPR036866">
    <property type="entry name" value="RibonucZ/Hydroxyglut_hydro"/>
</dbReference>
<feature type="compositionally biased region" description="Low complexity" evidence="1">
    <location>
        <begin position="227"/>
        <end position="245"/>
    </location>
</feature>
<evidence type="ECO:0000313" key="4">
    <source>
        <dbReference type="Proteomes" id="UP000035680"/>
    </source>
</evidence>
<feature type="region of interest" description="Disordered" evidence="1">
    <location>
        <begin position="226"/>
        <end position="245"/>
    </location>
</feature>
<dbReference type="InterPro" id="IPR001279">
    <property type="entry name" value="Metallo-B-lactamas"/>
</dbReference>
<evidence type="ECO:0000256" key="1">
    <source>
        <dbReference type="SAM" id="MobiDB-lite"/>
    </source>
</evidence>
<proteinExistence type="predicted"/>
<dbReference type="Proteomes" id="UP000035680">
    <property type="component" value="Unassembled WGS sequence"/>
</dbReference>
<keyword evidence="4" id="KW-1185">Reference proteome</keyword>
<feature type="region of interest" description="Disordered" evidence="1">
    <location>
        <begin position="252"/>
        <end position="280"/>
    </location>
</feature>
<dbReference type="SUPFAM" id="SSF56281">
    <property type="entry name" value="Metallo-hydrolase/oxidoreductase"/>
    <property type="match status" value="1"/>
</dbReference>
<keyword evidence="2" id="KW-0732">Signal</keyword>
<dbReference type="Pfam" id="PF00753">
    <property type="entry name" value="Lactamase_B"/>
    <property type="match status" value="1"/>
</dbReference>
<feature type="domain" description="Metallo-beta-lactamase" evidence="3">
    <location>
        <begin position="309"/>
        <end position="477"/>
    </location>
</feature>
<dbReference type="WBParaSite" id="SVE_1983200.1">
    <property type="protein sequence ID" value="SVE_1983200.1"/>
    <property type="gene ID" value="SVE_1983200"/>
</dbReference>
<dbReference type="CDD" id="cd07711">
    <property type="entry name" value="MBLAC1-like_MBL-fold"/>
    <property type="match status" value="1"/>
</dbReference>
<feature type="signal peptide" evidence="2">
    <location>
        <begin position="1"/>
        <end position="27"/>
    </location>
</feature>
<protein>
    <submittedName>
        <fullName evidence="5">Lactamase_B domain-containing protein</fullName>
    </submittedName>
</protein>
<sequence length="510" mass="56330">MLLLKFGFVSSLYLIAILHCFVLGSSTENLKQWIINNRNALPTGAQEAIISASESDFTSTILKLLGFNGETDSGDLSNSISSYSSNEESDANVTNESKIIPSDSSNKSKKDSFTQKPKVGIKVSERDVCPFNADPLIITGDYVYCKQSNIRDCPIGFICDQSFVLGKTICCQDLRPKAPMIMPKKPNPIFTTIRPTYEWSTKIPVVVSTPVSVGPQVEKSNKLNQSTVMHSTTKEVTTTSTVTPSTAMITSTSTKATTTEGVKTVETQKPKNPWNHLWTTTPAPDMKIKVSVLQAGNIRILKDSQREMTGTITLINDHGVNVLVDTGASSDTERLLLALTKEGITLDNIDSVVITHGHPNHMGNLNFFGRKPILFNSLEYIGKHVISTELKDRPYRKITSNIEVWKTPGHTQHDLSVLVHGVNGYGTMAIVGDLIPSERFINEKIDIMLSEGVWDSGTKRQNANLIICMADWVIPGHGQPFRILPHYRQKAGCTRLLAQRSIKESAYYQQ</sequence>
<dbReference type="PANTHER" id="PTHR23200:SF49">
    <property type="entry name" value="METALLO-BETA-LACTAMASE DOMAIN-CONTAINING PROTEIN"/>
    <property type="match status" value="1"/>
</dbReference>
<evidence type="ECO:0000256" key="2">
    <source>
        <dbReference type="SAM" id="SignalP"/>
    </source>
</evidence>
<dbReference type="InterPro" id="IPR039344">
    <property type="entry name" value="MBLAC1"/>
</dbReference>